<reference evidence="2 3" key="1">
    <citation type="submission" date="2021-08" db="EMBL/GenBank/DDBJ databases">
        <title>Draft Genome Sequence of Phanerochaete sordida strain YK-624.</title>
        <authorList>
            <person name="Mori T."/>
            <person name="Dohra H."/>
            <person name="Suzuki T."/>
            <person name="Kawagishi H."/>
            <person name="Hirai H."/>
        </authorList>
    </citation>
    <scope>NUCLEOTIDE SEQUENCE [LARGE SCALE GENOMIC DNA]</scope>
    <source>
        <strain evidence="2 3">YK-624</strain>
    </source>
</reference>
<comment type="caution">
    <text evidence="2">The sequence shown here is derived from an EMBL/GenBank/DDBJ whole genome shotgun (WGS) entry which is preliminary data.</text>
</comment>
<keyword evidence="3" id="KW-1185">Reference proteome</keyword>
<accession>A0A9P3FXU7</accession>
<dbReference type="OrthoDB" id="3262888at2759"/>
<organism evidence="2 3">
    <name type="scientific">Phanerochaete sordida</name>
    <dbReference type="NCBI Taxonomy" id="48140"/>
    <lineage>
        <taxon>Eukaryota</taxon>
        <taxon>Fungi</taxon>
        <taxon>Dikarya</taxon>
        <taxon>Basidiomycota</taxon>
        <taxon>Agaricomycotina</taxon>
        <taxon>Agaricomycetes</taxon>
        <taxon>Polyporales</taxon>
        <taxon>Phanerochaetaceae</taxon>
        <taxon>Phanerochaete</taxon>
    </lineage>
</organism>
<gene>
    <name evidence="2" type="ORF">PsYK624_012550</name>
</gene>
<proteinExistence type="predicted"/>
<dbReference type="EMBL" id="BPQB01000002">
    <property type="protein sequence ID" value="GJE85177.1"/>
    <property type="molecule type" value="Genomic_DNA"/>
</dbReference>
<protein>
    <submittedName>
        <fullName evidence="2">Uncharacterized protein</fullName>
    </submittedName>
</protein>
<feature type="region of interest" description="Disordered" evidence="1">
    <location>
        <begin position="98"/>
        <end position="125"/>
    </location>
</feature>
<evidence type="ECO:0000313" key="3">
    <source>
        <dbReference type="Proteomes" id="UP000703269"/>
    </source>
</evidence>
<dbReference type="Proteomes" id="UP000703269">
    <property type="component" value="Unassembled WGS sequence"/>
</dbReference>
<evidence type="ECO:0000313" key="2">
    <source>
        <dbReference type="EMBL" id="GJE85177.1"/>
    </source>
</evidence>
<dbReference type="AlphaFoldDB" id="A0A9P3FXU7"/>
<evidence type="ECO:0000256" key="1">
    <source>
        <dbReference type="SAM" id="MobiDB-lite"/>
    </source>
</evidence>
<sequence length="125" mass="13570">MDEFAAISFRMLLADSPMTAVRDLMADRLDLVNTIDFCQHLLTQKEPQLARAKHIPEWKEYDSEIAHFARQLAESGIIHFGMADADATVLAGVGAAKAVGQETPGSSDSAPDHTGATPQHPKDEL</sequence>
<name>A0A9P3FXU7_9APHY</name>